<gene>
    <name evidence="3" type="ORF">ACU52_06945</name>
</gene>
<organism evidence="3 4">
    <name type="scientific">Xylanibacter rarus</name>
    <dbReference type="NCBI Taxonomy" id="1676614"/>
    <lineage>
        <taxon>Bacteria</taxon>
        <taxon>Pseudomonadati</taxon>
        <taxon>Bacteroidota</taxon>
        <taxon>Bacteroidia</taxon>
        <taxon>Bacteroidales</taxon>
        <taxon>Prevotellaceae</taxon>
        <taxon>Xylanibacter</taxon>
    </lineage>
</organism>
<dbReference type="InterPro" id="IPR014729">
    <property type="entry name" value="Rossmann-like_a/b/a_fold"/>
</dbReference>
<dbReference type="InterPro" id="IPR014730">
    <property type="entry name" value="ETF_a/b_N"/>
</dbReference>
<dbReference type="OrthoDB" id="9804960at2"/>
<dbReference type="CDD" id="cd01714">
    <property type="entry name" value="ETF_beta"/>
    <property type="match status" value="1"/>
</dbReference>
<proteinExistence type="predicted"/>
<dbReference type="PANTHER" id="PTHR21294:SF17">
    <property type="entry name" value="PROTEIN FIXA"/>
    <property type="match status" value="1"/>
</dbReference>
<dbReference type="Gene3D" id="3.40.50.620">
    <property type="entry name" value="HUPs"/>
    <property type="match status" value="1"/>
</dbReference>
<dbReference type="PANTHER" id="PTHR21294">
    <property type="entry name" value="ELECTRON TRANSFER FLAVOPROTEIN BETA-SUBUNIT"/>
    <property type="match status" value="1"/>
</dbReference>
<keyword evidence="4" id="KW-1185">Reference proteome</keyword>
<accession>A0A8E1URX7</accession>
<dbReference type="AlphaFoldDB" id="A0A8E1URX7"/>
<dbReference type="SMART" id="SM00893">
    <property type="entry name" value="ETF"/>
    <property type="match status" value="1"/>
</dbReference>
<feature type="domain" description="Electron transfer flavoprotein alpha/beta-subunit N-terminal" evidence="2">
    <location>
        <begin position="23"/>
        <end position="214"/>
    </location>
</feature>
<comment type="caution">
    <text evidence="3">The sequence shown here is derived from an EMBL/GenBank/DDBJ whole genome shotgun (WGS) entry which is preliminary data.</text>
</comment>
<dbReference type="RefSeq" id="WP_053398265.1">
    <property type="nucleotide sequence ID" value="NZ_LFQU01000011.1"/>
</dbReference>
<keyword evidence="1" id="KW-0813">Transport</keyword>
<evidence type="ECO:0000259" key="2">
    <source>
        <dbReference type="SMART" id="SM00893"/>
    </source>
</evidence>
<protein>
    <submittedName>
        <fullName evidence="3">Electron transfer flavoprotein</fullName>
    </submittedName>
</protein>
<dbReference type="Pfam" id="PF01012">
    <property type="entry name" value="ETF"/>
    <property type="match status" value="1"/>
</dbReference>
<dbReference type="GO" id="GO:0009055">
    <property type="term" value="F:electron transfer activity"/>
    <property type="evidence" value="ECO:0007669"/>
    <property type="project" value="InterPro"/>
</dbReference>
<evidence type="ECO:0000313" key="3">
    <source>
        <dbReference type="EMBL" id="KOO68573.1"/>
    </source>
</evidence>
<dbReference type="InterPro" id="IPR012255">
    <property type="entry name" value="ETF_b"/>
</dbReference>
<evidence type="ECO:0000256" key="1">
    <source>
        <dbReference type="ARBA" id="ARBA00022982"/>
    </source>
</evidence>
<reference evidence="3 4" key="1">
    <citation type="submission" date="2015-06" db="EMBL/GenBank/DDBJ databases">
        <title>Prevotella sp. 109, sp. nov., a novel member of the family Prevotellaceae isolated from human faeces.</title>
        <authorList>
            <person name="Shkoporov A.N."/>
            <person name="Chaplin A.V."/>
            <person name="Kafarskaia L.I."/>
            <person name="Efimov B.A."/>
        </authorList>
    </citation>
    <scope>NUCLEOTIDE SEQUENCE [LARGE SCALE GENOMIC DNA]</scope>
    <source>
        <strain evidence="3 4">109</strain>
    </source>
</reference>
<sequence>MKRYIVFLKQVPLSTKVEIDSVTKTLKRSSALTRTNPDDLHALQTAVNLKKKTGAEIVAVSMGPEMAVEVLREALQYGADKAVLLSSRAFAGSDTLCTSKSLAAAARKIGDYDLLFFGKMAVDGDTAQVGPEVAGQLDIPQITQLTAITAISDTSVSVTRNAGCKLQHLEVKMPCAIMVSRENCELENVTLRAWQKARQQPITRWNEHDLGLSSDEIGLCASPTQVVATEVPQHDKVVEWIEDGHAVMDIIENNVLCQTK</sequence>
<dbReference type="EMBL" id="LFQU01000011">
    <property type="protein sequence ID" value="KOO68573.1"/>
    <property type="molecule type" value="Genomic_DNA"/>
</dbReference>
<dbReference type="SUPFAM" id="SSF52402">
    <property type="entry name" value="Adenine nucleotide alpha hydrolases-like"/>
    <property type="match status" value="1"/>
</dbReference>
<dbReference type="PIRSF" id="PIRSF000090">
    <property type="entry name" value="Beta-ETF"/>
    <property type="match status" value="1"/>
</dbReference>
<dbReference type="InterPro" id="IPR033948">
    <property type="entry name" value="ETF_beta_N"/>
</dbReference>
<name>A0A8E1URX7_9BACT</name>
<keyword evidence="1" id="KW-0249">Electron transport</keyword>
<evidence type="ECO:0000313" key="4">
    <source>
        <dbReference type="Proteomes" id="UP000036951"/>
    </source>
</evidence>
<dbReference type="Proteomes" id="UP000036951">
    <property type="component" value="Unassembled WGS sequence"/>
</dbReference>